<comment type="cofactor">
    <cofactor evidence="1 6">
        <name>pyridoxal 5'-phosphate</name>
        <dbReference type="ChEBI" id="CHEBI:597326"/>
    </cofactor>
</comment>
<dbReference type="GO" id="GO:0006535">
    <property type="term" value="P:cysteine biosynthetic process from serine"/>
    <property type="evidence" value="ECO:0007669"/>
    <property type="project" value="TreeGrafter"/>
</dbReference>
<dbReference type="RefSeq" id="WP_087032583.1">
    <property type="nucleotide sequence ID" value="NZ_FJNE01000003.1"/>
</dbReference>
<keyword evidence="4 5" id="KW-0663">Pyridoxal phosphate</keyword>
<dbReference type="Pfam" id="PF01053">
    <property type="entry name" value="Cys_Met_Meta_PP"/>
    <property type="match status" value="1"/>
</dbReference>
<dbReference type="AlphaFoldDB" id="A0A143YHM8"/>
<keyword evidence="8" id="KW-1185">Reference proteome</keyword>
<organism evidence="7 8">
    <name type="scientific">Trichococcus palustris</name>
    <dbReference type="NCBI Taxonomy" id="140314"/>
    <lineage>
        <taxon>Bacteria</taxon>
        <taxon>Bacillati</taxon>
        <taxon>Bacillota</taxon>
        <taxon>Bacilli</taxon>
        <taxon>Lactobacillales</taxon>
        <taxon>Carnobacteriaceae</taxon>
        <taxon>Trichococcus</taxon>
    </lineage>
</organism>
<evidence type="ECO:0000256" key="3">
    <source>
        <dbReference type="ARBA" id="ARBA00022679"/>
    </source>
</evidence>
<dbReference type="PANTHER" id="PTHR43797:SF2">
    <property type="entry name" value="HOMOCYSTEINE_CYSTEINE SYNTHASE"/>
    <property type="match status" value="1"/>
</dbReference>
<dbReference type="Gene3D" id="3.40.640.10">
    <property type="entry name" value="Type I PLP-dependent aspartate aminotransferase-like (Major domain)"/>
    <property type="match status" value="1"/>
</dbReference>
<dbReference type="NCBIfam" id="TIGR01326">
    <property type="entry name" value="OAH_OAS_sulfhy"/>
    <property type="match status" value="1"/>
</dbReference>
<reference evidence="7 8" key="1">
    <citation type="submission" date="2016-02" db="EMBL/GenBank/DDBJ databases">
        <authorList>
            <person name="Wen L."/>
            <person name="He K."/>
            <person name="Yang H."/>
        </authorList>
    </citation>
    <scope>NUCLEOTIDE SEQUENCE [LARGE SCALE GENOMIC DNA]</scope>
    <source>
        <strain evidence="7">Trichococcus palustris</strain>
    </source>
</reference>
<comment type="similarity">
    <text evidence="2 6">Belongs to the trans-sulfuration enzymes family.</text>
</comment>
<dbReference type="InterPro" id="IPR015421">
    <property type="entry name" value="PyrdxlP-dep_Trfase_major"/>
</dbReference>
<dbReference type="InterPro" id="IPR006235">
    <property type="entry name" value="OAc-hSer/O-AcSer_sulfhydrylase"/>
</dbReference>
<feature type="modified residue" description="N6-(pyridoxal phosphate)lysine" evidence="5">
    <location>
        <position position="209"/>
    </location>
</feature>
<evidence type="ECO:0000256" key="6">
    <source>
        <dbReference type="RuleBase" id="RU362118"/>
    </source>
</evidence>
<dbReference type="OrthoDB" id="9780685at2"/>
<evidence type="ECO:0000256" key="4">
    <source>
        <dbReference type="ARBA" id="ARBA00022898"/>
    </source>
</evidence>
<dbReference type="PROSITE" id="PS00868">
    <property type="entry name" value="CYS_MET_METAB_PP"/>
    <property type="match status" value="1"/>
</dbReference>
<dbReference type="GO" id="GO:0003961">
    <property type="term" value="F:O-acetylhomoserine aminocarboxypropyltransferase activity"/>
    <property type="evidence" value="ECO:0007669"/>
    <property type="project" value="TreeGrafter"/>
</dbReference>
<gene>
    <name evidence="7" type="ORF">Tpal_1244</name>
</gene>
<dbReference type="SUPFAM" id="SSF53383">
    <property type="entry name" value="PLP-dependent transferases"/>
    <property type="match status" value="1"/>
</dbReference>
<protein>
    <submittedName>
        <fullName evidence="7">O-acetylhomoserine/o-acetylserine sulfhydrylase</fullName>
    </submittedName>
</protein>
<sequence length="426" mass="45343">MTATNYSFETLQVHAGQVPDSVTGARAVPIYQTTAFVFDSAEQAAGRFALTDAGNVYTRLTNPTTAVVDARVAALEGGTSGITVASGSAAITYAILNVAGAGDEIVAASTLYGGTFNLFGATLKNLGIKTTFVDPDDLNNFEAAITEKTKAIFIESIGNPSINLIDIEKVADIAHKHGIILIVDNTFGTPYLIRPFEFGADVVVHSATKFLGGHGTTMGGVVVESGKFDYKASGKYPGFTEPDEHYNGLVYADLGPGAFTTKIRVQLLRDTGACIGPIDAFLLLQGIETLSLRVERHVENARKVVTYLANHPKVSWVNYPELEDSKYKALADKYFPKGVGSIFTFGIKGGKQAGIDWIDKLELFSLLANVADAKSLVIHPASTTHAQLSEEDLVAAGVSGDMIRLSIGIENADDIIADLDQAFQQI</sequence>
<dbReference type="GO" id="GO:0019346">
    <property type="term" value="P:transsulfuration"/>
    <property type="evidence" value="ECO:0007669"/>
    <property type="project" value="InterPro"/>
</dbReference>
<dbReference type="FunFam" id="3.40.640.10:FF:000035">
    <property type="entry name" value="O-succinylhomoserine sulfhydrylase"/>
    <property type="match status" value="1"/>
</dbReference>
<evidence type="ECO:0000313" key="7">
    <source>
        <dbReference type="EMBL" id="CZQ90305.1"/>
    </source>
</evidence>
<accession>A0A143YHM8</accession>
<dbReference type="GO" id="GO:0004124">
    <property type="term" value="F:cysteine synthase activity"/>
    <property type="evidence" value="ECO:0007669"/>
    <property type="project" value="TreeGrafter"/>
</dbReference>
<dbReference type="GO" id="GO:0030170">
    <property type="term" value="F:pyridoxal phosphate binding"/>
    <property type="evidence" value="ECO:0007669"/>
    <property type="project" value="InterPro"/>
</dbReference>
<dbReference type="InterPro" id="IPR054542">
    <property type="entry name" value="Cys_met_metab_PP"/>
</dbReference>
<name>A0A143YHM8_9LACT</name>
<proteinExistence type="inferred from homology"/>
<dbReference type="GO" id="GO:0071269">
    <property type="term" value="P:L-homocysteine biosynthetic process"/>
    <property type="evidence" value="ECO:0007669"/>
    <property type="project" value="TreeGrafter"/>
</dbReference>
<dbReference type="InterPro" id="IPR015424">
    <property type="entry name" value="PyrdxlP-dep_Trfase"/>
</dbReference>
<dbReference type="STRING" id="140314.SAMN04488076_12131"/>
<dbReference type="CDD" id="cd00614">
    <property type="entry name" value="CGS_like"/>
    <property type="match status" value="1"/>
</dbReference>
<dbReference type="EMBL" id="FJNE01000003">
    <property type="protein sequence ID" value="CZQ90305.1"/>
    <property type="molecule type" value="Genomic_DNA"/>
</dbReference>
<evidence type="ECO:0000313" key="8">
    <source>
        <dbReference type="Proteomes" id="UP000242754"/>
    </source>
</evidence>
<evidence type="ECO:0000256" key="5">
    <source>
        <dbReference type="PIRSR" id="PIRSR001434-2"/>
    </source>
</evidence>
<dbReference type="GO" id="GO:0005737">
    <property type="term" value="C:cytoplasm"/>
    <property type="evidence" value="ECO:0007669"/>
    <property type="project" value="TreeGrafter"/>
</dbReference>
<dbReference type="PIRSF" id="PIRSF001434">
    <property type="entry name" value="CGS"/>
    <property type="match status" value="1"/>
</dbReference>
<keyword evidence="3" id="KW-0808">Transferase</keyword>
<dbReference type="PANTHER" id="PTHR43797">
    <property type="entry name" value="HOMOCYSTEINE/CYSTEINE SYNTHASE"/>
    <property type="match status" value="1"/>
</dbReference>
<evidence type="ECO:0000256" key="1">
    <source>
        <dbReference type="ARBA" id="ARBA00001933"/>
    </source>
</evidence>
<dbReference type="Proteomes" id="UP000242754">
    <property type="component" value="Unassembled WGS sequence"/>
</dbReference>
<dbReference type="Gene3D" id="3.90.1150.10">
    <property type="entry name" value="Aspartate Aminotransferase, domain 1"/>
    <property type="match status" value="1"/>
</dbReference>
<dbReference type="InterPro" id="IPR000277">
    <property type="entry name" value="Cys/Met-Metab_PyrdxlP-dep_enz"/>
</dbReference>
<evidence type="ECO:0000256" key="2">
    <source>
        <dbReference type="ARBA" id="ARBA00009077"/>
    </source>
</evidence>
<dbReference type="InterPro" id="IPR015422">
    <property type="entry name" value="PyrdxlP-dep_Trfase_small"/>
</dbReference>